<proteinExistence type="predicted"/>
<reference evidence="1 2" key="1">
    <citation type="journal article" date="2018" name="Mol. Biol. Evol.">
        <title>Analysis of the draft genome of the red seaweed Gracilariopsis chorda provides insights into genome size evolution in Rhodophyta.</title>
        <authorList>
            <person name="Lee J."/>
            <person name="Yang E.C."/>
            <person name="Graf L."/>
            <person name="Yang J.H."/>
            <person name="Qiu H."/>
            <person name="Zel Zion U."/>
            <person name="Chan C.X."/>
            <person name="Stephens T.G."/>
            <person name="Weber A.P.M."/>
            <person name="Boo G.H."/>
            <person name="Boo S.M."/>
            <person name="Kim K.M."/>
            <person name="Shin Y."/>
            <person name="Jung M."/>
            <person name="Lee S.J."/>
            <person name="Yim H.S."/>
            <person name="Lee J.H."/>
            <person name="Bhattacharya D."/>
            <person name="Yoon H.S."/>
        </authorList>
    </citation>
    <scope>NUCLEOTIDE SEQUENCE [LARGE SCALE GENOMIC DNA]</scope>
    <source>
        <strain evidence="1 2">SKKU-2015</strain>
        <tissue evidence="1">Whole body</tissue>
    </source>
</reference>
<name>A0A2V3IF50_9FLOR</name>
<gene>
    <name evidence="1" type="ORF">BWQ96_09596</name>
</gene>
<sequence>MERVLGISQMFIRCNKPGNVQLIIAKATDDFLIYGIYSAMKNLAERLKQRFKVDIDIIDYKIQFDGCEIAQDETKNITLALARYLERLTSSDVSRAQRKQRKGVYSSANMAGMVPAIV</sequence>
<organism evidence="1 2">
    <name type="scientific">Gracilariopsis chorda</name>
    <dbReference type="NCBI Taxonomy" id="448386"/>
    <lineage>
        <taxon>Eukaryota</taxon>
        <taxon>Rhodophyta</taxon>
        <taxon>Florideophyceae</taxon>
        <taxon>Rhodymeniophycidae</taxon>
        <taxon>Gracilariales</taxon>
        <taxon>Gracilariaceae</taxon>
        <taxon>Gracilariopsis</taxon>
    </lineage>
</organism>
<dbReference type="EMBL" id="NBIV01000267">
    <property type="protein sequence ID" value="PXF40694.1"/>
    <property type="molecule type" value="Genomic_DNA"/>
</dbReference>
<keyword evidence="2" id="KW-1185">Reference proteome</keyword>
<evidence type="ECO:0000313" key="1">
    <source>
        <dbReference type="EMBL" id="PXF40694.1"/>
    </source>
</evidence>
<dbReference type="Proteomes" id="UP000247409">
    <property type="component" value="Unassembled WGS sequence"/>
</dbReference>
<comment type="caution">
    <text evidence="1">The sequence shown here is derived from an EMBL/GenBank/DDBJ whole genome shotgun (WGS) entry which is preliminary data.</text>
</comment>
<protein>
    <submittedName>
        <fullName evidence="1">Uncharacterized protein</fullName>
    </submittedName>
</protein>
<dbReference type="AlphaFoldDB" id="A0A2V3IF50"/>
<evidence type="ECO:0000313" key="2">
    <source>
        <dbReference type="Proteomes" id="UP000247409"/>
    </source>
</evidence>
<accession>A0A2V3IF50</accession>